<sequence>MEPRSEARTASSSCGGGRMGRVAETLRFLKKETGTSVETFRDFRLQSPPLAVDMEVPGYEQWFGKPSLRGLFDDYFNQAGSVNAGVMLKMLQDPHVDLTATVSSERRTVAHFLVSTAKPTLKLSVHFPEGGIGSFATIPLQAGNSMLSENNSVIGLRYDSQNLSLGASVVPFLLPGEEPSMVPYGAWLVGRIGGLSAGAQYKPLSDWLSTPTDGSMNCLPFEDLKNWDYAISYDVGSASPLSPSLNFSLELVRSTQVKGGPRFEDADEIVNYIDFGVELATRVGKDKPTDDADNSSFQIAANWQANKNFLVKGKLGPSKSSVALAFKSWWKPMFTFSFTGTYVHVRQIKEDRNSGDGGAMMAARLRLASVLVVVARWSINLDVIVIIYDVRCTAMIEHE</sequence>
<dbReference type="InterPro" id="IPR023614">
    <property type="entry name" value="Porin_dom_sf"/>
</dbReference>
<organism evidence="1">
    <name type="scientific">Aegilops tauschii</name>
    <name type="common">Tausch's goatgrass</name>
    <name type="synonym">Aegilops squarrosa</name>
    <dbReference type="NCBI Taxonomy" id="37682"/>
    <lineage>
        <taxon>Eukaryota</taxon>
        <taxon>Viridiplantae</taxon>
        <taxon>Streptophyta</taxon>
        <taxon>Embryophyta</taxon>
        <taxon>Tracheophyta</taxon>
        <taxon>Spermatophyta</taxon>
        <taxon>Magnoliopsida</taxon>
        <taxon>Liliopsida</taxon>
        <taxon>Poales</taxon>
        <taxon>Poaceae</taxon>
        <taxon>BOP clade</taxon>
        <taxon>Pooideae</taxon>
        <taxon>Triticodae</taxon>
        <taxon>Triticeae</taxon>
        <taxon>Triticinae</taxon>
        <taxon>Aegilops</taxon>
    </lineage>
</organism>
<dbReference type="AlphaFoldDB" id="M8BW36"/>
<accession>M8BW36</accession>
<proteinExistence type="predicted"/>
<evidence type="ECO:0000313" key="1">
    <source>
        <dbReference type="EnsemblPlants" id="EMT07143"/>
    </source>
</evidence>
<reference evidence="1" key="1">
    <citation type="submission" date="2015-06" db="UniProtKB">
        <authorList>
            <consortium name="EnsemblPlants"/>
        </authorList>
    </citation>
    <scope>IDENTIFICATION</scope>
</reference>
<dbReference type="PANTHER" id="PTHR35738:SF4">
    <property type="entry name" value="BACTERIAL SURFACE ANTIGEN (D15) DOMAIN-CONTAINING PROTEIN"/>
    <property type="match status" value="1"/>
</dbReference>
<name>M8BW36_AEGTA</name>
<dbReference type="PANTHER" id="PTHR35738">
    <property type="entry name" value="OS05G0577800 PROTEIN"/>
    <property type="match status" value="1"/>
</dbReference>
<protein>
    <submittedName>
        <fullName evidence="1">Uncharacterized protein</fullName>
    </submittedName>
</protein>
<dbReference type="EnsemblPlants" id="EMT07143">
    <property type="protein sequence ID" value="EMT07143"/>
    <property type="gene ID" value="F775_03268"/>
</dbReference>
<dbReference type="Gene3D" id="2.40.160.10">
    <property type="entry name" value="Porin"/>
    <property type="match status" value="1"/>
</dbReference>